<proteinExistence type="predicted"/>
<sequence>MDVASCHPIGGLHFPAKKPSSNRRAPFSRHRLTGGFTPPPNRTIVQQKGPPFPSPTQSHRPIGGSPPFPSLSIGRRCPYHSVRCTWKPLSYQNRECVITELRDTQLLE</sequence>
<comment type="caution">
    <text evidence="2">The sequence shown here is derived from an EMBL/GenBank/DDBJ whole genome shotgun (WGS) entry which is preliminary data.</text>
</comment>
<dbReference type="AlphaFoldDB" id="A0A8X6HWU6"/>
<evidence type="ECO:0000256" key="1">
    <source>
        <dbReference type="SAM" id="MobiDB-lite"/>
    </source>
</evidence>
<gene>
    <name evidence="2" type="ORF">TNCT_438491</name>
</gene>
<name>A0A8X6HWU6_TRICU</name>
<organism evidence="2 3">
    <name type="scientific">Trichonephila clavata</name>
    <name type="common">Joro spider</name>
    <name type="synonym">Nephila clavata</name>
    <dbReference type="NCBI Taxonomy" id="2740835"/>
    <lineage>
        <taxon>Eukaryota</taxon>
        <taxon>Metazoa</taxon>
        <taxon>Ecdysozoa</taxon>
        <taxon>Arthropoda</taxon>
        <taxon>Chelicerata</taxon>
        <taxon>Arachnida</taxon>
        <taxon>Araneae</taxon>
        <taxon>Araneomorphae</taxon>
        <taxon>Entelegynae</taxon>
        <taxon>Araneoidea</taxon>
        <taxon>Nephilidae</taxon>
        <taxon>Trichonephila</taxon>
    </lineage>
</organism>
<keyword evidence="3" id="KW-1185">Reference proteome</keyword>
<dbReference type="Proteomes" id="UP000887116">
    <property type="component" value="Unassembled WGS sequence"/>
</dbReference>
<dbReference type="EMBL" id="BMAO01039447">
    <property type="protein sequence ID" value="GFR31487.1"/>
    <property type="molecule type" value="Genomic_DNA"/>
</dbReference>
<feature type="region of interest" description="Disordered" evidence="1">
    <location>
        <begin position="1"/>
        <end position="69"/>
    </location>
</feature>
<reference evidence="2" key="1">
    <citation type="submission" date="2020-07" db="EMBL/GenBank/DDBJ databases">
        <title>Multicomponent nature underlies the extraordinary mechanical properties of spider dragline silk.</title>
        <authorList>
            <person name="Kono N."/>
            <person name="Nakamura H."/>
            <person name="Mori M."/>
            <person name="Yoshida Y."/>
            <person name="Ohtoshi R."/>
            <person name="Malay A.D."/>
            <person name="Moran D.A.P."/>
            <person name="Tomita M."/>
            <person name="Numata K."/>
            <person name="Arakawa K."/>
        </authorList>
    </citation>
    <scope>NUCLEOTIDE SEQUENCE</scope>
</reference>
<accession>A0A8X6HWU6</accession>
<evidence type="ECO:0000313" key="2">
    <source>
        <dbReference type="EMBL" id="GFR31487.1"/>
    </source>
</evidence>
<evidence type="ECO:0000313" key="3">
    <source>
        <dbReference type="Proteomes" id="UP000887116"/>
    </source>
</evidence>
<protein>
    <submittedName>
        <fullName evidence="2">Uncharacterized protein</fullName>
    </submittedName>
</protein>